<evidence type="ECO:0000313" key="1">
    <source>
        <dbReference type="EMBL" id="SCM72299.1"/>
    </source>
</evidence>
<proteinExistence type="predicted"/>
<protein>
    <submittedName>
        <fullName evidence="1">Uncharacterized protein</fullName>
    </submittedName>
</protein>
<dbReference type="AlphaFoldDB" id="A0A212L4M6"/>
<name>A0A212L4M6_9BACT</name>
<accession>A0A212L4M6</accession>
<organism evidence="1">
    <name type="scientific">uncultured Desulfovibrio sp</name>
    <dbReference type="NCBI Taxonomy" id="167968"/>
    <lineage>
        <taxon>Bacteria</taxon>
        <taxon>Pseudomonadati</taxon>
        <taxon>Thermodesulfobacteriota</taxon>
        <taxon>Desulfovibrionia</taxon>
        <taxon>Desulfovibrionales</taxon>
        <taxon>Desulfovibrionaceae</taxon>
        <taxon>Desulfovibrio</taxon>
        <taxon>environmental samples</taxon>
    </lineage>
</organism>
<dbReference type="RefSeq" id="WP_232088275.1">
    <property type="nucleotide sequence ID" value="NZ_LT608333.1"/>
</dbReference>
<reference evidence="1" key="1">
    <citation type="submission" date="2016-08" db="EMBL/GenBank/DDBJ databases">
        <authorList>
            <person name="Seilhamer J.J."/>
        </authorList>
    </citation>
    <scope>NUCLEOTIDE SEQUENCE</scope>
    <source>
        <strain evidence="1">86-1</strain>
    </source>
</reference>
<gene>
    <name evidence="1" type="ORF">KL86DES1_20517</name>
</gene>
<dbReference type="EMBL" id="FMJC01000002">
    <property type="protein sequence ID" value="SCM72299.1"/>
    <property type="molecule type" value="Genomic_DNA"/>
</dbReference>
<sequence length="118" mass="13729">MKKTAMALWRRMRPGRAGKESGSVTAVKARGGRFLPVMALCLALALGLGACAPREHRPLTFEEQQDLEAYRQCKREATSMNPEWRGDTSYFPWRAYFDMCMRRMGVSDERMRHMHIWM</sequence>